<evidence type="ECO:0000313" key="2">
    <source>
        <dbReference type="Proteomes" id="UP001056778"/>
    </source>
</evidence>
<proteinExistence type="predicted"/>
<sequence>MLIVATNCLHKAEDIKTQAEVNHAGYVETYSAPCDVVENSDIIFCCVSDVVAVKDIVYGNCGLMHNRETLDGKGYVEMTSIDSETSLDICNFITKSGGRYLEAQLQGSKQEAHDANLIVLGAGDEGLFNQCQSCFKAIGRTVFYLGDVGFATKMNLVLQVIKGVALAGLAEAFALADRSGIAPKDVLEVFSLTAISNPFLKRKAELIVSTDFQNVEQPLMHMQKDTKLALQLADSLRQPLLMTAAANEIYKHTRRFGCDSHDAASVYMRARH</sequence>
<gene>
    <name evidence="1" type="ORF">MML48_4g00006073</name>
</gene>
<reference evidence="1" key="1">
    <citation type="submission" date="2022-04" db="EMBL/GenBank/DDBJ databases">
        <title>Chromosome-scale genome assembly of Holotrichia oblita Faldermann.</title>
        <authorList>
            <person name="Rongchong L."/>
        </authorList>
    </citation>
    <scope>NUCLEOTIDE SEQUENCE</scope>
    <source>
        <strain evidence="1">81SQS9</strain>
    </source>
</reference>
<dbReference type="Proteomes" id="UP001056778">
    <property type="component" value="Chromosome 4"/>
</dbReference>
<dbReference type="EMBL" id="CM043018">
    <property type="protein sequence ID" value="KAI4462929.1"/>
    <property type="molecule type" value="Genomic_DNA"/>
</dbReference>
<keyword evidence="2" id="KW-1185">Reference proteome</keyword>
<accession>A0ACB9T822</accession>
<name>A0ACB9T822_HOLOL</name>
<evidence type="ECO:0000313" key="1">
    <source>
        <dbReference type="EMBL" id="KAI4462929.1"/>
    </source>
</evidence>
<organism evidence="1 2">
    <name type="scientific">Holotrichia oblita</name>
    <name type="common">Chafer beetle</name>
    <dbReference type="NCBI Taxonomy" id="644536"/>
    <lineage>
        <taxon>Eukaryota</taxon>
        <taxon>Metazoa</taxon>
        <taxon>Ecdysozoa</taxon>
        <taxon>Arthropoda</taxon>
        <taxon>Hexapoda</taxon>
        <taxon>Insecta</taxon>
        <taxon>Pterygota</taxon>
        <taxon>Neoptera</taxon>
        <taxon>Endopterygota</taxon>
        <taxon>Coleoptera</taxon>
        <taxon>Polyphaga</taxon>
        <taxon>Scarabaeiformia</taxon>
        <taxon>Scarabaeidae</taxon>
        <taxon>Melolonthinae</taxon>
        <taxon>Holotrichia</taxon>
    </lineage>
</organism>
<protein>
    <submittedName>
        <fullName evidence="1">Oxidoreductase glyr1-related</fullName>
    </submittedName>
</protein>
<comment type="caution">
    <text evidence="1">The sequence shown here is derived from an EMBL/GenBank/DDBJ whole genome shotgun (WGS) entry which is preliminary data.</text>
</comment>